<dbReference type="PANTHER" id="PTHR34798:SF1">
    <property type="entry name" value="TIC-LIKE PROTEIN"/>
    <property type="match status" value="1"/>
</dbReference>
<dbReference type="AlphaFoldDB" id="A0AAV0ZYX3"/>
<feature type="compositionally biased region" description="Polar residues" evidence="1">
    <location>
        <begin position="551"/>
        <end position="565"/>
    </location>
</feature>
<dbReference type="PANTHER" id="PTHR34798">
    <property type="entry name" value="PROTEIN TIME FOR COFFEE"/>
    <property type="match status" value="1"/>
</dbReference>
<dbReference type="GO" id="GO:0042752">
    <property type="term" value="P:regulation of circadian rhythm"/>
    <property type="evidence" value="ECO:0007669"/>
    <property type="project" value="InterPro"/>
</dbReference>
<feature type="region of interest" description="Disordered" evidence="1">
    <location>
        <begin position="548"/>
        <end position="613"/>
    </location>
</feature>
<evidence type="ECO:0000313" key="4">
    <source>
        <dbReference type="Proteomes" id="UP001157006"/>
    </source>
</evidence>
<feature type="compositionally biased region" description="Basic and acidic residues" evidence="1">
    <location>
        <begin position="577"/>
        <end position="586"/>
    </location>
</feature>
<name>A0AAV0ZYX3_VICFA</name>
<evidence type="ECO:0000256" key="1">
    <source>
        <dbReference type="SAM" id="MobiDB-lite"/>
    </source>
</evidence>
<keyword evidence="2" id="KW-0472">Membrane</keyword>
<organism evidence="3 4">
    <name type="scientific">Vicia faba</name>
    <name type="common">Broad bean</name>
    <name type="synonym">Faba vulgaris</name>
    <dbReference type="NCBI Taxonomy" id="3906"/>
    <lineage>
        <taxon>Eukaryota</taxon>
        <taxon>Viridiplantae</taxon>
        <taxon>Streptophyta</taxon>
        <taxon>Embryophyta</taxon>
        <taxon>Tracheophyta</taxon>
        <taxon>Spermatophyta</taxon>
        <taxon>Magnoliopsida</taxon>
        <taxon>eudicotyledons</taxon>
        <taxon>Gunneridae</taxon>
        <taxon>Pentapetalae</taxon>
        <taxon>rosids</taxon>
        <taxon>fabids</taxon>
        <taxon>Fabales</taxon>
        <taxon>Fabaceae</taxon>
        <taxon>Papilionoideae</taxon>
        <taxon>50 kb inversion clade</taxon>
        <taxon>NPAAA clade</taxon>
        <taxon>Hologalegina</taxon>
        <taxon>IRL clade</taxon>
        <taxon>Fabeae</taxon>
        <taxon>Vicia</taxon>
    </lineage>
</organism>
<dbReference type="Proteomes" id="UP001157006">
    <property type="component" value="Chromosome 3"/>
</dbReference>
<dbReference type="InterPro" id="IPR039317">
    <property type="entry name" value="TIC"/>
</dbReference>
<reference evidence="3 4" key="1">
    <citation type="submission" date="2023-01" db="EMBL/GenBank/DDBJ databases">
        <authorList>
            <person name="Kreplak J."/>
        </authorList>
    </citation>
    <scope>NUCLEOTIDE SEQUENCE [LARGE SCALE GENOMIC DNA]</scope>
</reference>
<accession>A0AAV0ZYX3</accession>
<feature type="region of interest" description="Disordered" evidence="1">
    <location>
        <begin position="365"/>
        <end position="454"/>
    </location>
</feature>
<keyword evidence="2" id="KW-0812">Transmembrane</keyword>
<feature type="transmembrane region" description="Helical" evidence="2">
    <location>
        <begin position="110"/>
        <end position="129"/>
    </location>
</feature>
<protein>
    <submittedName>
        <fullName evidence="3">Uncharacterized protein</fullName>
    </submittedName>
</protein>
<feature type="compositionally biased region" description="Basic residues" evidence="1">
    <location>
        <begin position="587"/>
        <end position="613"/>
    </location>
</feature>
<dbReference type="GO" id="GO:0005634">
    <property type="term" value="C:nucleus"/>
    <property type="evidence" value="ECO:0007669"/>
    <property type="project" value="TreeGrafter"/>
</dbReference>
<sequence>MILLIILQAVKYGIRVATYAYGGFCFLQRLRDYYSFKTRVRVFLHQVCACQHFINRGSLGFLRRGDLGHISFGNHCLNLKSYGHKLYSRGEDSVGPSSRIRVCIPYDAKLFIWSIGLLVIQSTFFGFNFNALRSKSKASYGIFGLWVKYMKTSKHVFTQVDLKKLRFVHLKIFKQESSFKLIEYETLGFQKHKVNEGLGISKRKEDTSFSGNSKSNEKKFTITGIHSPIRPLLLEQLQQSEDPQSHPHKQETEVSGNNVQYFANHASYPIKNSQGQNFTIPVQLVNFSFKPSATSDTVGGNSKQQQALNGGVEVIPSQAFAVSFASFNGTSFPSNLNFSSMKQNPLVNQSLPDVSRQGYQAKQHGMQQQQPATAIQNKASSTNTGSATKFANNGPVFSQSHNQLKSSNQTSHSKITGRTVGSHANHSSSITSKTPIAKNISQEKGRGVDKSSGSNRIQFESTCENADVEKALYVDFVHRVFSEMKCRTDFREDDFDTLRKYTSIDKNLLIGSSSEDNKHMVAVNEKPALQPKGSMFLDSSLLVCPEKSSDDTQTYLTPSPHSLSITPCVKTEKKRKTQETEEEHASRRSKRASRRSKHARRRTEIRRRITRVT</sequence>
<keyword evidence="4" id="KW-1185">Reference proteome</keyword>
<feature type="compositionally biased region" description="Polar residues" evidence="1">
    <location>
        <begin position="422"/>
        <end position="440"/>
    </location>
</feature>
<feature type="compositionally biased region" description="Polar residues" evidence="1">
    <location>
        <begin position="365"/>
        <end position="416"/>
    </location>
</feature>
<gene>
    <name evidence="3" type="ORF">VFH_III072080</name>
</gene>
<evidence type="ECO:0000313" key="3">
    <source>
        <dbReference type="EMBL" id="CAI8603121.1"/>
    </source>
</evidence>
<proteinExistence type="predicted"/>
<dbReference type="EMBL" id="OX451738">
    <property type="protein sequence ID" value="CAI8603121.1"/>
    <property type="molecule type" value="Genomic_DNA"/>
</dbReference>
<keyword evidence="2" id="KW-1133">Transmembrane helix</keyword>
<evidence type="ECO:0000256" key="2">
    <source>
        <dbReference type="SAM" id="Phobius"/>
    </source>
</evidence>